<dbReference type="Proteomes" id="UP000005566">
    <property type="component" value="Unassembled WGS sequence"/>
</dbReference>
<sequence length="45" mass="4810">MKDGSGALYGFVPQGKTIKAGTYSLTLVVTPRIKGRQLIFGLRIG</sequence>
<dbReference type="STRING" id="1086011.HJ01_01395"/>
<dbReference type="AlphaFoldDB" id="H7FQD5"/>
<protein>
    <submittedName>
        <fullName evidence="1">Uncharacterized protein</fullName>
    </submittedName>
</protein>
<dbReference type="PATRIC" id="fig|1086011.3.peg.1368"/>
<name>H7FQD5_FLAFP</name>
<gene>
    <name evidence="1" type="ORF">HJ01_01395</name>
</gene>
<organism evidence="1 2">
    <name type="scientific">Flavobacterium frigoris (strain PS1)</name>
    <dbReference type="NCBI Taxonomy" id="1086011"/>
    <lineage>
        <taxon>Bacteria</taxon>
        <taxon>Pseudomonadati</taxon>
        <taxon>Bacteroidota</taxon>
        <taxon>Flavobacteriia</taxon>
        <taxon>Flavobacteriales</taxon>
        <taxon>Flavobacteriaceae</taxon>
        <taxon>Flavobacterium</taxon>
    </lineage>
</organism>
<proteinExistence type="predicted"/>
<accession>H7FQD5</accession>
<reference evidence="1 2" key="1">
    <citation type="journal article" date="2014" name="Acta Crystallogr. D">
        <title>Structure-based characterization and antifreeze properties of a hyperactive ice-binding protein from the Antarctic bacterium Flavobacterium frigoris PS1.</title>
        <authorList>
            <person name="Do H."/>
            <person name="Kim S.J."/>
            <person name="Kim H.J."/>
            <person name="Lee J.H."/>
        </authorList>
    </citation>
    <scope>NUCLEOTIDE SEQUENCE [LARGE SCALE GENOMIC DNA]</scope>
    <source>
        <strain evidence="1 2">PS1</strain>
    </source>
</reference>
<evidence type="ECO:0000313" key="1">
    <source>
        <dbReference type="EMBL" id="EIA09489.1"/>
    </source>
</evidence>
<dbReference type="EMBL" id="AHKF01000015">
    <property type="protein sequence ID" value="EIA09489.1"/>
    <property type="molecule type" value="Genomic_DNA"/>
</dbReference>
<keyword evidence="2" id="KW-1185">Reference proteome</keyword>
<comment type="caution">
    <text evidence="1">The sequence shown here is derived from an EMBL/GenBank/DDBJ whole genome shotgun (WGS) entry which is preliminary data.</text>
</comment>
<evidence type="ECO:0000313" key="2">
    <source>
        <dbReference type="Proteomes" id="UP000005566"/>
    </source>
</evidence>